<dbReference type="Proteomes" id="UP000051836">
    <property type="component" value="Unassembled WGS sequence"/>
</dbReference>
<evidence type="ECO:0000313" key="2">
    <source>
        <dbReference type="Proteomes" id="UP000051836"/>
    </source>
</evidence>
<protein>
    <submittedName>
        <fullName evidence="1">Uncharacterized protein</fullName>
    </submittedName>
</protein>
<sequence>MTLLQQEVKQRHCLAFGSCLFPLLPSQGRRCPVSARHVRDIAADLRKEKFWYRLHMMVGFKPPRNGEANEEKVEQEQQDCNEIHYGIVENGPPLLKPKIKGSSFWEQGLNKDEWSPAEEEHRTDQKIFAITVGVAFFPDWKIQSYACGNGMYPNDNERLDLAR</sequence>
<accession>A0A0Q3Q4B5</accession>
<reference evidence="1 2" key="1">
    <citation type="submission" date="2015-10" db="EMBL/GenBank/DDBJ databases">
        <authorList>
            <person name="Gilbert D.G."/>
        </authorList>
    </citation>
    <scope>NUCLEOTIDE SEQUENCE [LARGE SCALE GENOMIC DNA]</scope>
    <source>
        <strain evidence="1">FVVF132</strain>
    </source>
</reference>
<dbReference type="EMBL" id="LMAW01001636">
    <property type="protein sequence ID" value="KQK83060.1"/>
    <property type="molecule type" value="Genomic_DNA"/>
</dbReference>
<organism evidence="1 2">
    <name type="scientific">Amazona aestiva</name>
    <name type="common">Blue-fronted Amazon parrot</name>
    <dbReference type="NCBI Taxonomy" id="12930"/>
    <lineage>
        <taxon>Eukaryota</taxon>
        <taxon>Metazoa</taxon>
        <taxon>Chordata</taxon>
        <taxon>Craniata</taxon>
        <taxon>Vertebrata</taxon>
        <taxon>Euteleostomi</taxon>
        <taxon>Archelosauria</taxon>
        <taxon>Archosauria</taxon>
        <taxon>Dinosauria</taxon>
        <taxon>Saurischia</taxon>
        <taxon>Theropoda</taxon>
        <taxon>Coelurosauria</taxon>
        <taxon>Aves</taxon>
        <taxon>Neognathae</taxon>
        <taxon>Neoaves</taxon>
        <taxon>Telluraves</taxon>
        <taxon>Australaves</taxon>
        <taxon>Psittaciformes</taxon>
        <taxon>Psittacidae</taxon>
        <taxon>Amazona</taxon>
    </lineage>
</organism>
<comment type="caution">
    <text evidence="1">The sequence shown here is derived from an EMBL/GenBank/DDBJ whole genome shotgun (WGS) entry which is preliminary data.</text>
</comment>
<name>A0A0Q3Q4B5_AMAAE</name>
<gene>
    <name evidence="1" type="ORF">AAES_63835</name>
</gene>
<proteinExistence type="predicted"/>
<dbReference type="AlphaFoldDB" id="A0A0Q3Q4B5"/>
<evidence type="ECO:0000313" key="1">
    <source>
        <dbReference type="EMBL" id="KQK83060.1"/>
    </source>
</evidence>
<keyword evidence="2" id="KW-1185">Reference proteome</keyword>